<dbReference type="Proteomes" id="UP000193944">
    <property type="component" value="Unassembled WGS sequence"/>
</dbReference>
<feature type="compositionally biased region" description="Pro residues" evidence="2">
    <location>
        <begin position="95"/>
        <end position="110"/>
    </location>
</feature>
<evidence type="ECO:0000256" key="2">
    <source>
        <dbReference type="SAM" id="MobiDB-lite"/>
    </source>
</evidence>
<reference evidence="3 4" key="2">
    <citation type="submission" date="2016-08" db="EMBL/GenBank/DDBJ databases">
        <title>Pervasive Adenine N6-methylation of Active Genes in Fungi.</title>
        <authorList>
            <consortium name="DOE Joint Genome Institute"/>
            <person name="Mondo S.J."/>
            <person name="Dannebaum R.O."/>
            <person name="Kuo R.C."/>
            <person name="Labutti K."/>
            <person name="Haridas S."/>
            <person name="Kuo A."/>
            <person name="Salamov A."/>
            <person name="Ahrendt S.R."/>
            <person name="Lipzen A."/>
            <person name="Sullivan W."/>
            <person name="Andreopoulos W.B."/>
            <person name="Clum A."/>
            <person name="Lindquist E."/>
            <person name="Daum C."/>
            <person name="Ramamoorthy G.K."/>
            <person name="Gryganskyi A."/>
            <person name="Culley D."/>
            <person name="Magnuson J.K."/>
            <person name="James T.Y."/>
            <person name="O'Malley M.A."/>
            <person name="Stajich J.E."/>
            <person name="Spatafora J.W."/>
            <person name="Visel A."/>
            <person name="Grigoriev I.V."/>
        </authorList>
    </citation>
    <scope>NUCLEOTIDE SEQUENCE [LARGE SCALE GENOMIC DNA]</scope>
    <source>
        <strain evidence="3 4">S4</strain>
    </source>
</reference>
<feature type="compositionally biased region" description="Low complexity" evidence="2">
    <location>
        <begin position="19"/>
        <end position="94"/>
    </location>
</feature>
<sequence>MSTTTQYPYQYQYQYQYPPYQQGDYPYSQQSQGGYPYSQQSQGGYPYPQQSQGGYYYPQQPQGSYPYYQQSQGGYPYSQQPQGGYPYPQQSQGIYPPPQENDQAPPPSYTPFPETTTVEQDNKPVIKKDQETEIKEALEVANKALGHLYKGKKYLSKASKWGMVDIAGGGFISTMVKQGNMTEARNELNRAKDELAKLKNELEDIEEMNTLQVSSMLEFSDFVFDSLFFDVLVQSKINEAKGNCKKTITKVENIKKELEAKLNKITSNKI</sequence>
<evidence type="ECO:0000313" key="3">
    <source>
        <dbReference type="EMBL" id="ORX85173.1"/>
    </source>
</evidence>
<accession>A0A1Y1XHE7</accession>
<feature type="coiled-coil region" evidence="1">
    <location>
        <begin position="237"/>
        <end position="268"/>
    </location>
</feature>
<name>A0A1Y1XHE7_9FUNG</name>
<proteinExistence type="predicted"/>
<keyword evidence="4" id="KW-1185">Reference proteome</keyword>
<dbReference type="EMBL" id="MCFG01000039">
    <property type="protein sequence ID" value="ORX85173.1"/>
    <property type="molecule type" value="Genomic_DNA"/>
</dbReference>
<feature type="coiled-coil region" evidence="1">
    <location>
        <begin position="181"/>
        <end position="208"/>
    </location>
</feature>
<keyword evidence="1" id="KW-0175">Coiled coil</keyword>
<dbReference type="AlphaFoldDB" id="A0A1Y1XHE7"/>
<protein>
    <submittedName>
        <fullName evidence="3">Uncharacterized protein</fullName>
    </submittedName>
</protein>
<reference evidence="3 4" key="1">
    <citation type="submission" date="2016-08" db="EMBL/GenBank/DDBJ databases">
        <title>A Parts List for Fungal Cellulosomes Revealed by Comparative Genomics.</title>
        <authorList>
            <consortium name="DOE Joint Genome Institute"/>
            <person name="Haitjema C.H."/>
            <person name="Gilmore S.P."/>
            <person name="Henske J.K."/>
            <person name="Solomon K.V."/>
            <person name="De Groot R."/>
            <person name="Kuo A."/>
            <person name="Mondo S.J."/>
            <person name="Salamov A.A."/>
            <person name="Labutti K."/>
            <person name="Zhao Z."/>
            <person name="Chiniquy J."/>
            <person name="Barry K."/>
            <person name="Brewer H.M."/>
            <person name="Purvine S.O."/>
            <person name="Wright A.T."/>
            <person name="Boxma B."/>
            <person name="Van Alen T."/>
            <person name="Hackstein J.H."/>
            <person name="Baker S.E."/>
            <person name="Grigoriev I.V."/>
            <person name="O'Malley M.A."/>
        </authorList>
    </citation>
    <scope>NUCLEOTIDE SEQUENCE [LARGE SCALE GENOMIC DNA]</scope>
    <source>
        <strain evidence="3 4">S4</strain>
    </source>
</reference>
<evidence type="ECO:0000313" key="4">
    <source>
        <dbReference type="Proteomes" id="UP000193944"/>
    </source>
</evidence>
<dbReference type="OrthoDB" id="2562743at2759"/>
<organism evidence="3 4">
    <name type="scientific">Anaeromyces robustus</name>
    <dbReference type="NCBI Taxonomy" id="1754192"/>
    <lineage>
        <taxon>Eukaryota</taxon>
        <taxon>Fungi</taxon>
        <taxon>Fungi incertae sedis</taxon>
        <taxon>Chytridiomycota</taxon>
        <taxon>Chytridiomycota incertae sedis</taxon>
        <taxon>Neocallimastigomycetes</taxon>
        <taxon>Neocallimastigales</taxon>
        <taxon>Neocallimastigaceae</taxon>
        <taxon>Anaeromyces</taxon>
    </lineage>
</organism>
<comment type="caution">
    <text evidence="3">The sequence shown here is derived from an EMBL/GenBank/DDBJ whole genome shotgun (WGS) entry which is preliminary data.</text>
</comment>
<feature type="region of interest" description="Disordered" evidence="2">
    <location>
        <begin position="19"/>
        <end position="120"/>
    </location>
</feature>
<evidence type="ECO:0000256" key="1">
    <source>
        <dbReference type="SAM" id="Coils"/>
    </source>
</evidence>
<dbReference type="STRING" id="1754192.A0A1Y1XHE7"/>
<gene>
    <name evidence="3" type="ORF">BCR32DRAFT_276468</name>
</gene>